<dbReference type="Gramene" id="ESR48379">
    <property type="protein sequence ID" value="ESR48379"/>
    <property type="gene ID" value="CICLE_v10004068mg"/>
</dbReference>
<evidence type="ECO:0000313" key="1">
    <source>
        <dbReference type="EMBL" id="ESR48379.1"/>
    </source>
</evidence>
<dbReference type="AlphaFoldDB" id="V4V8B5"/>
<reference evidence="1 2" key="1">
    <citation type="submission" date="2013-10" db="EMBL/GenBank/DDBJ databases">
        <authorList>
            <consortium name="International Citrus Genome Consortium"/>
            <person name="Jenkins J."/>
            <person name="Schmutz J."/>
            <person name="Prochnik S."/>
            <person name="Rokhsar D."/>
            <person name="Gmitter F."/>
            <person name="Ollitrault P."/>
            <person name="Machado M."/>
            <person name="Talon M."/>
            <person name="Wincker P."/>
            <person name="Jaillon O."/>
            <person name="Morgante M."/>
        </authorList>
    </citation>
    <scope>NUCLEOTIDE SEQUENCE</scope>
    <source>
        <strain evidence="2">cv. Clemenules</strain>
    </source>
</reference>
<keyword evidence="2" id="KW-1185">Reference proteome</keyword>
<sequence length="72" mass="8568">MRDICSLYDYGPISTWCRKVGNSTVIEHCEIPFIRFYKETFVGHLLVIEQCEIHIRLYSEIFSYNLALCEIF</sequence>
<gene>
    <name evidence="1" type="ORF">CICLE_v10004068mg</name>
</gene>
<name>V4V8B5_CITCL</name>
<protein>
    <submittedName>
        <fullName evidence="1">Uncharacterized protein</fullName>
    </submittedName>
</protein>
<accession>V4V8B5</accession>
<evidence type="ECO:0000313" key="2">
    <source>
        <dbReference type="Proteomes" id="UP000030687"/>
    </source>
</evidence>
<dbReference type="InParanoid" id="V4V8B5"/>
<organism evidence="1 2">
    <name type="scientific">Citrus clementina</name>
    <name type="common">Clementine</name>
    <name type="synonym">Citrus deliciosa x Citrus sinensis</name>
    <dbReference type="NCBI Taxonomy" id="85681"/>
    <lineage>
        <taxon>Eukaryota</taxon>
        <taxon>Viridiplantae</taxon>
        <taxon>Streptophyta</taxon>
        <taxon>Embryophyta</taxon>
        <taxon>Tracheophyta</taxon>
        <taxon>Spermatophyta</taxon>
        <taxon>Magnoliopsida</taxon>
        <taxon>eudicotyledons</taxon>
        <taxon>Gunneridae</taxon>
        <taxon>Pentapetalae</taxon>
        <taxon>rosids</taxon>
        <taxon>malvids</taxon>
        <taxon>Sapindales</taxon>
        <taxon>Rutaceae</taxon>
        <taxon>Aurantioideae</taxon>
        <taxon>Citrus</taxon>
    </lineage>
</organism>
<proteinExistence type="predicted"/>
<dbReference type="Proteomes" id="UP000030687">
    <property type="component" value="Unassembled WGS sequence"/>
</dbReference>
<dbReference type="EMBL" id="KI536799">
    <property type="protein sequence ID" value="ESR48379.1"/>
    <property type="molecule type" value="Genomic_DNA"/>
</dbReference>
<dbReference type="KEGG" id="cic:CICLE_v10004068mg"/>